<keyword evidence="1" id="KW-0812">Transmembrane</keyword>
<protein>
    <submittedName>
        <fullName evidence="2">Uncharacterized protein</fullName>
    </submittedName>
</protein>
<feature type="transmembrane region" description="Helical" evidence="1">
    <location>
        <begin position="12"/>
        <end position="31"/>
    </location>
</feature>
<keyword evidence="1" id="KW-0472">Membrane</keyword>
<dbReference type="EMBL" id="HBGA01093909">
    <property type="protein sequence ID" value="CAD9023937.1"/>
    <property type="molecule type" value="Transcribed_RNA"/>
</dbReference>
<accession>A0A7S1IV99</accession>
<name>A0A7S1IV99_9EUGL</name>
<dbReference type="AlphaFoldDB" id="A0A7S1IV99"/>
<reference evidence="2" key="1">
    <citation type="submission" date="2021-01" db="EMBL/GenBank/DDBJ databases">
        <authorList>
            <person name="Corre E."/>
            <person name="Pelletier E."/>
            <person name="Niang G."/>
            <person name="Scheremetjew M."/>
            <person name="Finn R."/>
            <person name="Kale V."/>
            <person name="Holt S."/>
            <person name="Cochrane G."/>
            <person name="Meng A."/>
            <person name="Brown T."/>
            <person name="Cohen L."/>
        </authorList>
    </citation>
    <scope>NUCLEOTIDE SEQUENCE</scope>
    <source>
        <strain evidence="2">NIES-381</strain>
    </source>
</reference>
<gene>
    <name evidence="2" type="ORF">EGYM00392_LOCUS35062</name>
</gene>
<organism evidence="2">
    <name type="scientific">Eutreptiella gymnastica</name>
    <dbReference type="NCBI Taxonomy" id="73025"/>
    <lineage>
        <taxon>Eukaryota</taxon>
        <taxon>Discoba</taxon>
        <taxon>Euglenozoa</taxon>
        <taxon>Euglenida</taxon>
        <taxon>Spirocuta</taxon>
        <taxon>Euglenophyceae</taxon>
        <taxon>Eutreptiales</taxon>
        <taxon>Eutreptiaceae</taxon>
        <taxon>Eutreptiella</taxon>
    </lineage>
</organism>
<proteinExistence type="predicted"/>
<evidence type="ECO:0000256" key="1">
    <source>
        <dbReference type="SAM" id="Phobius"/>
    </source>
</evidence>
<keyword evidence="1" id="KW-1133">Transmembrane helix</keyword>
<evidence type="ECO:0000313" key="2">
    <source>
        <dbReference type="EMBL" id="CAD9023937.1"/>
    </source>
</evidence>
<sequence length="107" mass="11472">MLLTPGQNIGAVNANTGAGLVWACLILQIAIRTRPLRTGQPYLATEVWAPAQVSSAQGRDTLEGWQGVGAYVQSLRPCQGLSVDACQAPVPRVDGFWWLLLQPEALC</sequence>